<reference evidence="3" key="1">
    <citation type="submission" date="2021-01" db="EMBL/GenBank/DDBJ databases">
        <authorList>
            <person name="Bezrukov I."/>
        </authorList>
    </citation>
    <scope>NUCLEOTIDE SEQUENCE</scope>
</reference>
<dbReference type="InterPro" id="IPR001810">
    <property type="entry name" value="F-box_dom"/>
</dbReference>
<dbReference type="Pfam" id="PF00646">
    <property type="entry name" value="F-box"/>
    <property type="match status" value="1"/>
</dbReference>
<proteinExistence type="predicted"/>
<dbReference type="Pfam" id="PF03478">
    <property type="entry name" value="Beta-prop_KIB1-4"/>
    <property type="match status" value="1"/>
</dbReference>
<dbReference type="AlphaFoldDB" id="A0A8S2AJJ7"/>
<evidence type="ECO:0000313" key="4">
    <source>
        <dbReference type="Proteomes" id="UP000682877"/>
    </source>
</evidence>
<dbReference type="SMART" id="SM00256">
    <property type="entry name" value="FBOX"/>
    <property type="match status" value="1"/>
</dbReference>
<dbReference type="InterPro" id="IPR011043">
    <property type="entry name" value="Gal_Oxase/kelch_b-propeller"/>
</dbReference>
<dbReference type="SUPFAM" id="SSF50965">
    <property type="entry name" value="Galactose oxidase, central domain"/>
    <property type="match status" value="1"/>
</dbReference>
<dbReference type="Gene3D" id="1.20.1280.50">
    <property type="match status" value="1"/>
</dbReference>
<name>A0A8S2AJJ7_ARAAE</name>
<dbReference type="InterPro" id="IPR036047">
    <property type="entry name" value="F-box-like_dom_sf"/>
</dbReference>
<protein>
    <recommendedName>
        <fullName evidence="2">F-box domain-containing protein</fullName>
    </recommendedName>
</protein>
<organism evidence="3 4">
    <name type="scientific">Arabidopsis arenosa</name>
    <name type="common">Sand rock-cress</name>
    <name type="synonym">Cardaminopsis arenosa</name>
    <dbReference type="NCBI Taxonomy" id="38785"/>
    <lineage>
        <taxon>Eukaryota</taxon>
        <taxon>Viridiplantae</taxon>
        <taxon>Streptophyta</taxon>
        <taxon>Embryophyta</taxon>
        <taxon>Tracheophyta</taxon>
        <taxon>Spermatophyta</taxon>
        <taxon>Magnoliopsida</taxon>
        <taxon>eudicotyledons</taxon>
        <taxon>Gunneridae</taxon>
        <taxon>Pentapetalae</taxon>
        <taxon>rosids</taxon>
        <taxon>malvids</taxon>
        <taxon>Brassicales</taxon>
        <taxon>Brassicaceae</taxon>
        <taxon>Camelineae</taxon>
        <taxon>Arabidopsis</taxon>
    </lineage>
</organism>
<accession>A0A8S2AJJ7</accession>
<dbReference type="CDD" id="cd09917">
    <property type="entry name" value="F-box_SF"/>
    <property type="match status" value="1"/>
</dbReference>
<evidence type="ECO:0000259" key="2">
    <source>
        <dbReference type="PROSITE" id="PS50181"/>
    </source>
</evidence>
<dbReference type="PANTHER" id="PTHR33127:SF62">
    <property type="entry name" value="BNAA09G35900D PROTEIN"/>
    <property type="match status" value="1"/>
</dbReference>
<feature type="compositionally biased region" description="Basic residues" evidence="1">
    <location>
        <begin position="1"/>
        <end position="23"/>
    </location>
</feature>
<dbReference type="EMBL" id="LR999455">
    <property type="protein sequence ID" value="CAE6076437.1"/>
    <property type="molecule type" value="Genomic_DNA"/>
</dbReference>
<dbReference type="PROSITE" id="PS50181">
    <property type="entry name" value="FBOX"/>
    <property type="match status" value="1"/>
</dbReference>
<feature type="domain" description="F-box" evidence="2">
    <location>
        <begin position="31"/>
        <end position="86"/>
    </location>
</feature>
<evidence type="ECO:0000256" key="1">
    <source>
        <dbReference type="SAM" id="MobiDB-lite"/>
    </source>
</evidence>
<dbReference type="Proteomes" id="UP000682877">
    <property type="component" value="Chromosome 5"/>
</dbReference>
<keyword evidence="4" id="KW-1185">Reference proteome</keyword>
<sequence>MSSRRRSKLGSSTKKRKTRKNKQTRKEKEKDQTFINLPSDLLQLVISRLSLKDNIRASAVCKTWHEACVSLRVIHTSPWLIYFSKTDDSYELYDPSMQKTYNLHFPELSGFRVCYSKDGWLLMYNANSYQLLFFNPFTRDHIPVPPLWMAYDQRMAFSCAPTSTSCLLFTVSSVTWNYITIKKCCANAKEWKTFVFKNRLQRNFNTFEQIVFSNGVFYCLTNTGCLRLFYPSLNSWNVLPGRPPKRPGSNGCFMTEHQGEIFLIYMYRHMNPTLLKLDLTSFEWAERKTLGGLTIYASALCSESRAEQQKQSGIRNCLCLSVFHGFKRTCIYYKVDEESEICFKWKKQNPYENIWIMPPLNLIDLPVFDQRI</sequence>
<feature type="region of interest" description="Disordered" evidence="1">
    <location>
        <begin position="1"/>
        <end position="31"/>
    </location>
</feature>
<dbReference type="SUPFAM" id="SSF81383">
    <property type="entry name" value="F-box domain"/>
    <property type="match status" value="1"/>
</dbReference>
<dbReference type="InterPro" id="IPR005174">
    <property type="entry name" value="KIB1-4_b-propeller"/>
</dbReference>
<evidence type="ECO:0000313" key="3">
    <source>
        <dbReference type="EMBL" id="CAE6076437.1"/>
    </source>
</evidence>
<gene>
    <name evidence="3" type="ORF">AARE701A_LOCUS13562</name>
</gene>
<dbReference type="PANTHER" id="PTHR33127">
    <property type="entry name" value="TRANSMEMBRANE PROTEIN"/>
    <property type="match status" value="1"/>
</dbReference>